<sequence length="80" mass="8278">MGSQAIRGVTDDASPGARERKIGAAVLVGVLGLGLLAARHSRLVAWPHGAADILADRLRLLSAALRGSSEEDTVQDAPPR</sequence>
<protein>
    <submittedName>
        <fullName evidence="1">Uncharacterized protein</fullName>
    </submittedName>
</protein>
<evidence type="ECO:0000313" key="1">
    <source>
        <dbReference type="EMBL" id="CAA9452772.1"/>
    </source>
</evidence>
<reference evidence="1" key="1">
    <citation type="submission" date="2020-02" db="EMBL/GenBank/DDBJ databases">
        <authorList>
            <person name="Meier V. D."/>
        </authorList>
    </citation>
    <scope>NUCLEOTIDE SEQUENCE</scope>
    <source>
        <strain evidence="1">AVDCRST_MAG37</strain>
    </source>
</reference>
<proteinExistence type="predicted"/>
<accession>A0A6J4QUU0</accession>
<name>A0A6J4QUU0_9ACTN</name>
<gene>
    <name evidence="1" type="ORF">AVDCRST_MAG37-2551</name>
</gene>
<dbReference type="EMBL" id="CADCVD010000126">
    <property type="protein sequence ID" value="CAA9452772.1"/>
    <property type="molecule type" value="Genomic_DNA"/>
</dbReference>
<organism evidence="1">
    <name type="scientific">uncultured Rubrobacteraceae bacterium</name>
    <dbReference type="NCBI Taxonomy" id="349277"/>
    <lineage>
        <taxon>Bacteria</taxon>
        <taxon>Bacillati</taxon>
        <taxon>Actinomycetota</taxon>
        <taxon>Rubrobacteria</taxon>
        <taxon>Rubrobacterales</taxon>
        <taxon>Rubrobacteraceae</taxon>
        <taxon>environmental samples</taxon>
    </lineage>
</organism>
<dbReference type="AlphaFoldDB" id="A0A6J4QUU0"/>